<reference key="1">
    <citation type="journal article" date="1992" name="Plant Mol. Biol.">
        <title>Induction, purification and characterisation of acyl-ACP thioesterase from developing seeds of oil seed rape (Brassica napus).</title>
        <authorList>
            <person name="Hellyer A."/>
            <person name="Leadlay P.F."/>
            <person name="Slabas A.R."/>
        </authorList>
    </citation>
    <scope>PROTEIN SEQUENCE</scope>
</reference>
<organism>
    <name type="scientific">Brassica napus</name>
    <name type="common">Rape</name>
    <dbReference type="NCBI Taxonomy" id="3708"/>
    <lineage>
        <taxon>Eukaryota</taxon>
        <taxon>Viridiplantae</taxon>
        <taxon>Streptophyta</taxon>
        <taxon>Embryophyta</taxon>
        <taxon>Tracheophyta</taxon>
        <taxon>Spermatophyta</taxon>
        <taxon>Magnoliopsida</taxon>
        <taxon>eudicotyledons</taxon>
        <taxon>Gunneridae</taxon>
        <taxon>Pentapetalae</taxon>
        <taxon>rosids</taxon>
        <taxon>malvids</taxon>
        <taxon>Brassicales</taxon>
        <taxon>Brassicaceae</taxon>
        <taxon>Brassiceae</taxon>
        <taxon>Brassica</taxon>
    </lineage>
</organism>
<proteinExistence type="evidence at protein level"/>
<keyword id="KW-0903">Direct protein sequencing</keyword>
<accession>Q9S8U5</accession>
<protein>
    <submittedName>
        <fullName>Enoyl reductase</fullName>
    </submittedName>
</protein>
<dbReference type="AlphaFoldDB" id="Q9S8U5"/>
<dbReference type="PIR" id="S28424">
    <property type="entry name" value="S28424"/>
</dbReference>
<name>Q9S8U5_BRANA</name>
<sequence length="18" mass="1880">SEFSESKASSGLPIDLRG</sequence>